<gene>
    <name evidence="3" type="ORF">GCM10010964_12570</name>
</gene>
<reference evidence="3 4" key="1">
    <citation type="journal article" date="2014" name="Int. J. Syst. Evol. Microbiol.">
        <title>Complete genome sequence of Corynebacterium casei LMG S-19264T (=DSM 44701T), isolated from a smear-ripened cheese.</title>
        <authorList>
            <consortium name="US DOE Joint Genome Institute (JGI-PGF)"/>
            <person name="Walter F."/>
            <person name="Albersmeier A."/>
            <person name="Kalinowski J."/>
            <person name="Ruckert C."/>
        </authorList>
    </citation>
    <scope>NUCLEOTIDE SEQUENCE [LARGE SCALE GENOMIC DNA]</scope>
    <source>
        <strain evidence="3 4">CGMCC 1.16330</strain>
    </source>
</reference>
<sequence>MSDGRRHGLGAALGGLALASLAGSTAMAGSQSSDSSSNCSAGRRTRVDTLVIEDDHGDMRGRRRTEAWNGRDRGDPRRGRDDA</sequence>
<dbReference type="Proteomes" id="UP000597507">
    <property type="component" value="Unassembled WGS sequence"/>
</dbReference>
<keyword evidence="2" id="KW-0732">Signal</keyword>
<name>A0A8J2Z9U0_9PROT</name>
<feature type="region of interest" description="Disordered" evidence="1">
    <location>
        <begin position="23"/>
        <end position="83"/>
    </location>
</feature>
<feature type="compositionally biased region" description="Basic and acidic residues" evidence="1">
    <location>
        <begin position="53"/>
        <end position="83"/>
    </location>
</feature>
<protein>
    <submittedName>
        <fullName evidence="3">Uncharacterized protein</fullName>
    </submittedName>
</protein>
<dbReference type="AlphaFoldDB" id="A0A8J2Z9U0"/>
<evidence type="ECO:0000313" key="4">
    <source>
        <dbReference type="Proteomes" id="UP000597507"/>
    </source>
</evidence>
<feature type="chain" id="PRO_5035217313" evidence="2">
    <location>
        <begin position="29"/>
        <end position="83"/>
    </location>
</feature>
<comment type="caution">
    <text evidence="3">The sequence shown here is derived from an EMBL/GenBank/DDBJ whole genome shotgun (WGS) entry which is preliminary data.</text>
</comment>
<organism evidence="3 4">
    <name type="scientific">Caldovatus sediminis</name>
    <dbReference type="NCBI Taxonomy" id="2041189"/>
    <lineage>
        <taxon>Bacteria</taxon>
        <taxon>Pseudomonadati</taxon>
        <taxon>Pseudomonadota</taxon>
        <taxon>Alphaproteobacteria</taxon>
        <taxon>Acetobacterales</taxon>
        <taxon>Roseomonadaceae</taxon>
        <taxon>Caldovatus</taxon>
    </lineage>
</organism>
<evidence type="ECO:0000256" key="1">
    <source>
        <dbReference type="SAM" id="MobiDB-lite"/>
    </source>
</evidence>
<evidence type="ECO:0000313" key="3">
    <source>
        <dbReference type="EMBL" id="GGG26119.1"/>
    </source>
</evidence>
<feature type="signal peptide" evidence="2">
    <location>
        <begin position="1"/>
        <end position="28"/>
    </location>
</feature>
<keyword evidence="4" id="KW-1185">Reference proteome</keyword>
<dbReference type="InterPro" id="IPR006311">
    <property type="entry name" value="TAT_signal"/>
</dbReference>
<dbReference type="PROSITE" id="PS51318">
    <property type="entry name" value="TAT"/>
    <property type="match status" value="1"/>
</dbReference>
<proteinExistence type="predicted"/>
<dbReference type="RefSeq" id="WP_188899161.1">
    <property type="nucleotide sequence ID" value="NZ_BMKS01000003.1"/>
</dbReference>
<accession>A0A8J2Z9U0</accession>
<feature type="compositionally biased region" description="Low complexity" evidence="1">
    <location>
        <begin position="23"/>
        <end position="41"/>
    </location>
</feature>
<evidence type="ECO:0000256" key="2">
    <source>
        <dbReference type="SAM" id="SignalP"/>
    </source>
</evidence>
<dbReference type="EMBL" id="BMKS01000003">
    <property type="protein sequence ID" value="GGG26119.1"/>
    <property type="molecule type" value="Genomic_DNA"/>
</dbReference>